<dbReference type="AlphaFoldDB" id="A0A3S5C4P0"/>
<protein>
    <submittedName>
        <fullName evidence="1">Uncharacterized protein</fullName>
    </submittedName>
</protein>
<name>A0A3S5C4P0_9PLAT</name>
<proteinExistence type="predicted"/>
<accession>A0A3S5C4P0</accession>
<gene>
    <name evidence="1" type="ORF">PXEA_LOCUS28661</name>
</gene>
<evidence type="ECO:0000313" key="1">
    <source>
        <dbReference type="EMBL" id="VEL35221.1"/>
    </source>
</evidence>
<dbReference type="EMBL" id="CAAALY010249334">
    <property type="protein sequence ID" value="VEL35221.1"/>
    <property type="molecule type" value="Genomic_DNA"/>
</dbReference>
<keyword evidence="2" id="KW-1185">Reference proteome</keyword>
<evidence type="ECO:0000313" key="2">
    <source>
        <dbReference type="Proteomes" id="UP000784294"/>
    </source>
</evidence>
<dbReference type="Proteomes" id="UP000784294">
    <property type="component" value="Unassembled WGS sequence"/>
</dbReference>
<reference evidence="1" key="1">
    <citation type="submission" date="2018-11" db="EMBL/GenBank/DDBJ databases">
        <authorList>
            <consortium name="Pathogen Informatics"/>
        </authorList>
    </citation>
    <scope>NUCLEOTIDE SEQUENCE</scope>
</reference>
<organism evidence="1 2">
    <name type="scientific">Protopolystoma xenopodis</name>
    <dbReference type="NCBI Taxonomy" id="117903"/>
    <lineage>
        <taxon>Eukaryota</taxon>
        <taxon>Metazoa</taxon>
        <taxon>Spiralia</taxon>
        <taxon>Lophotrochozoa</taxon>
        <taxon>Platyhelminthes</taxon>
        <taxon>Monogenea</taxon>
        <taxon>Polyopisthocotylea</taxon>
        <taxon>Polystomatidea</taxon>
        <taxon>Polystomatidae</taxon>
        <taxon>Protopolystoma</taxon>
    </lineage>
</organism>
<comment type="caution">
    <text evidence="1">The sequence shown here is derived from an EMBL/GenBank/DDBJ whole genome shotgun (WGS) entry which is preliminary data.</text>
</comment>
<sequence length="91" mass="10568">MTSRKDTIPLVAHCVTAISNWLAIEQSREKRAVVTQSIHTWLERVKLLRNSCLENSKQPQIFSNPEDYNEALVLDMAQRIFYTLLDSFKES</sequence>